<organism evidence="2 3">
    <name type="scientific">Alkaliphilus flagellatus</name>
    <dbReference type="NCBI Taxonomy" id="2841507"/>
    <lineage>
        <taxon>Bacteria</taxon>
        <taxon>Bacillati</taxon>
        <taxon>Bacillota</taxon>
        <taxon>Clostridia</taxon>
        <taxon>Peptostreptococcales</taxon>
        <taxon>Natronincolaceae</taxon>
        <taxon>Alkaliphilus</taxon>
    </lineage>
</organism>
<keyword evidence="3" id="KW-1185">Reference proteome</keyword>
<proteinExistence type="predicted"/>
<reference evidence="2 3" key="1">
    <citation type="submission" date="2021-06" db="EMBL/GenBank/DDBJ databases">
        <authorList>
            <person name="Sun Q."/>
            <person name="Li D."/>
        </authorList>
    </citation>
    <scope>NUCLEOTIDE SEQUENCE [LARGE SCALE GENOMIC DNA]</scope>
    <source>
        <strain evidence="2 3">MSJ-5</strain>
    </source>
</reference>
<dbReference type="Proteomes" id="UP000779508">
    <property type="component" value="Unassembled WGS sequence"/>
</dbReference>
<sequence length="150" mass="17235">MNDRRNNVHYFRIDNCIAIIVMFMIFLLIGLNILRICRDYIIVQHSETKAVHDFESILFPSGTLTLTIESNEVYPLLEIIVNGELVDKFGENNEVTINVTDRDIVQINGSMYNDDIIVSIKDISSNIIDYLSNRKVVVKKNISTLAIIRM</sequence>
<accession>A0ABS6G4V0</accession>
<keyword evidence="1" id="KW-1133">Transmembrane helix</keyword>
<gene>
    <name evidence="2" type="ORF">KQI88_13895</name>
</gene>
<evidence type="ECO:0000256" key="1">
    <source>
        <dbReference type="SAM" id="Phobius"/>
    </source>
</evidence>
<evidence type="ECO:0000313" key="3">
    <source>
        <dbReference type="Proteomes" id="UP000779508"/>
    </source>
</evidence>
<evidence type="ECO:0008006" key="4">
    <source>
        <dbReference type="Google" id="ProtNLM"/>
    </source>
</evidence>
<evidence type="ECO:0000313" key="2">
    <source>
        <dbReference type="EMBL" id="MBU5677511.1"/>
    </source>
</evidence>
<keyword evidence="1" id="KW-0472">Membrane</keyword>
<dbReference type="RefSeq" id="WP_216418302.1">
    <property type="nucleotide sequence ID" value="NZ_JAHLQK010000005.1"/>
</dbReference>
<feature type="transmembrane region" description="Helical" evidence="1">
    <location>
        <begin position="12"/>
        <end position="34"/>
    </location>
</feature>
<protein>
    <recommendedName>
        <fullName evidence="4">NusG domain-containing protein</fullName>
    </recommendedName>
</protein>
<keyword evidence="1" id="KW-0812">Transmembrane</keyword>
<dbReference type="EMBL" id="JAHLQK010000005">
    <property type="protein sequence ID" value="MBU5677511.1"/>
    <property type="molecule type" value="Genomic_DNA"/>
</dbReference>
<name>A0ABS6G4V0_9FIRM</name>
<comment type="caution">
    <text evidence="2">The sequence shown here is derived from an EMBL/GenBank/DDBJ whole genome shotgun (WGS) entry which is preliminary data.</text>
</comment>